<comment type="caution">
    <text evidence="2">The sequence shown here is derived from an EMBL/GenBank/DDBJ whole genome shotgun (WGS) entry which is preliminary data.</text>
</comment>
<feature type="region of interest" description="Disordered" evidence="1">
    <location>
        <begin position="73"/>
        <end position="153"/>
    </location>
</feature>
<dbReference type="Proteomes" id="UP000636800">
    <property type="component" value="Chromosome 10"/>
</dbReference>
<evidence type="ECO:0000313" key="2">
    <source>
        <dbReference type="EMBL" id="KAG0463498.1"/>
    </source>
</evidence>
<protein>
    <submittedName>
        <fullName evidence="2">Uncharacterized protein</fullName>
    </submittedName>
</protein>
<evidence type="ECO:0000256" key="1">
    <source>
        <dbReference type="SAM" id="MobiDB-lite"/>
    </source>
</evidence>
<sequence>MALNRLSATASILRRLIHSPRALSSSSAAAVAAADISPSHQSLAETEEDAIITMKGVRISGRPLYLDMQVTSPVDPRVSTPCSPSTSRALATPTPALTSTDGNPRKRSNRPVPRLPNSSVPIPRRSSLPLEPPNQITSPSRASCASTATRRGTLSPLRQSISACLIRAAPAAGGF</sequence>
<feature type="compositionally biased region" description="Polar residues" evidence="1">
    <location>
        <begin position="134"/>
        <end position="153"/>
    </location>
</feature>
<dbReference type="EMBL" id="JADCNL010000010">
    <property type="protein sequence ID" value="KAG0463498.1"/>
    <property type="molecule type" value="Genomic_DNA"/>
</dbReference>
<evidence type="ECO:0000313" key="3">
    <source>
        <dbReference type="Proteomes" id="UP000636800"/>
    </source>
</evidence>
<name>A0A835Q2J2_VANPL</name>
<reference evidence="2 3" key="1">
    <citation type="journal article" date="2020" name="Nat. Food">
        <title>A phased Vanilla planifolia genome enables genetic improvement of flavour and production.</title>
        <authorList>
            <person name="Hasing T."/>
            <person name="Tang H."/>
            <person name="Brym M."/>
            <person name="Khazi F."/>
            <person name="Huang T."/>
            <person name="Chambers A.H."/>
        </authorList>
    </citation>
    <scope>NUCLEOTIDE SEQUENCE [LARGE SCALE GENOMIC DNA]</scope>
    <source>
        <tissue evidence="2">Leaf</tissue>
    </source>
</reference>
<gene>
    <name evidence="2" type="ORF">HPP92_019567</name>
</gene>
<proteinExistence type="predicted"/>
<keyword evidence="3" id="KW-1185">Reference proteome</keyword>
<organism evidence="2 3">
    <name type="scientific">Vanilla planifolia</name>
    <name type="common">Vanilla</name>
    <dbReference type="NCBI Taxonomy" id="51239"/>
    <lineage>
        <taxon>Eukaryota</taxon>
        <taxon>Viridiplantae</taxon>
        <taxon>Streptophyta</taxon>
        <taxon>Embryophyta</taxon>
        <taxon>Tracheophyta</taxon>
        <taxon>Spermatophyta</taxon>
        <taxon>Magnoliopsida</taxon>
        <taxon>Liliopsida</taxon>
        <taxon>Asparagales</taxon>
        <taxon>Orchidaceae</taxon>
        <taxon>Vanilloideae</taxon>
        <taxon>Vanilleae</taxon>
        <taxon>Vanilla</taxon>
    </lineage>
</organism>
<dbReference type="OrthoDB" id="680238at2759"/>
<feature type="compositionally biased region" description="Low complexity" evidence="1">
    <location>
        <begin position="83"/>
        <end position="100"/>
    </location>
</feature>
<dbReference type="AlphaFoldDB" id="A0A835Q2J2"/>
<accession>A0A835Q2J2</accession>